<name>A0A172YXE4_9PSED</name>
<dbReference type="RefSeq" id="WP_064450980.1">
    <property type="nucleotide sequence ID" value="NZ_CP015600.1"/>
</dbReference>
<organism evidence="2 3">
    <name type="scientific">Pseudomonas antarctica</name>
    <dbReference type="NCBI Taxonomy" id="219572"/>
    <lineage>
        <taxon>Bacteria</taxon>
        <taxon>Pseudomonadati</taxon>
        <taxon>Pseudomonadota</taxon>
        <taxon>Gammaproteobacteria</taxon>
        <taxon>Pseudomonadales</taxon>
        <taxon>Pseudomonadaceae</taxon>
        <taxon>Pseudomonas</taxon>
    </lineage>
</organism>
<protein>
    <submittedName>
        <fullName evidence="2">Uncharacterized protein</fullName>
    </submittedName>
</protein>
<feature type="transmembrane region" description="Helical" evidence="1">
    <location>
        <begin position="52"/>
        <end position="71"/>
    </location>
</feature>
<gene>
    <name evidence="2" type="ORF">A7J50_1207</name>
</gene>
<evidence type="ECO:0000313" key="3">
    <source>
        <dbReference type="Proteomes" id="UP000077829"/>
    </source>
</evidence>
<dbReference type="PATRIC" id="fig|219572.3.peg.1227"/>
<dbReference type="Proteomes" id="UP000077829">
    <property type="component" value="Chromosome"/>
</dbReference>
<proteinExistence type="predicted"/>
<keyword evidence="1" id="KW-0472">Membrane</keyword>
<accession>A0A172YXE4</accession>
<dbReference type="KEGG" id="panr:A7J50_1207"/>
<dbReference type="STRING" id="219572.A7J50_1207"/>
<dbReference type="AlphaFoldDB" id="A0A172YXE4"/>
<dbReference type="EMBL" id="CP015600">
    <property type="protein sequence ID" value="ANF84646.1"/>
    <property type="molecule type" value="Genomic_DNA"/>
</dbReference>
<keyword evidence="1" id="KW-1133">Transmembrane helix</keyword>
<reference evidence="2 3" key="1">
    <citation type="submission" date="2016-05" db="EMBL/GenBank/DDBJ databases">
        <title>Complete genome sequence of Pseudomonas antarctica PAMC 27494.</title>
        <authorList>
            <person name="Lee J."/>
        </authorList>
    </citation>
    <scope>NUCLEOTIDE SEQUENCE [LARGE SCALE GENOMIC DNA]</scope>
    <source>
        <strain evidence="2 3">PAMC 27494</strain>
    </source>
</reference>
<evidence type="ECO:0000313" key="2">
    <source>
        <dbReference type="EMBL" id="ANF84646.1"/>
    </source>
</evidence>
<feature type="transmembrane region" description="Helical" evidence="1">
    <location>
        <begin position="12"/>
        <end position="32"/>
    </location>
</feature>
<sequence>MNRVRLDLCVFLAKVMAALVFIGAIVVLYNFGRIEVASTPSYLSQGQMVMNWPVIFWAAGSAIYSLLFAAMMSAVRYACYFAQDASVGGLKGG</sequence>
<keyword evidence="1" id="KW-0812">Transmembrane</keyword>
<evidence type="ECO:0000256" key="1">
    <source>
        <dbReference type="SAM" id="Phobius"/>
    </source>
</evidence>